<proteinExistence type="predicted"/>
<organism evidence="1">
    <name type="scientific">bioreactor metagenome</name>
    <dbReference type="NCBI Taxonomy" id="1076179"/>
    <lineage>
        <taxon>unclassified sequences</taxon>
        <taxon>metagenomes</taxon>
        <taxon>ecological metagenomes</taxon>
    </lineage>
</organism>
<accession>A0A645A2V3</accession>
<gene>
    <name evidence="1" type="ORF">SDC9_93954</name>
</gene>
<reference evidence="1" key="1">
    <citation type="submission" date="2019-08" db="EMBL/GenBank/DDBJ databases">
        <authorList>
            <person name="Kucharzyk K."/>
            <person name="Murdoch R.W."/>
            <person name="Higgins S."/>
            <person name="Loffler F."/>
        </authorList>
    </citation>
    <scope>NUCLEOTIDE SEQUENCE</scope>
</reference>
<protein>
    <submittedName>
        <fullName evidence="1">Uncharacterized protein</fullName>
    </submittedName>
</protein>
<dbReference type="EMBL" id="VSSQ01011602">
    <property type="protein sequence ID" value="MPM47246.1"/>
    <property type="molecule type" value="Genomic_DNA"/>
</dbReference>
<name>A0A645A2V3_9ZZZZ</name>
<dbReference type="AlphaFoldDB" id="A0A645A2V3"/>
<comment type="caution">
    <text evidence="1">The sequence shown here is derived from an EMBL/GenBank/DDBJ whole genome shotgun (WGS) entry which is preliminary data.</text>
</comment>
<sequence length="77" mass="8515">MHGRVKDVNGHNGGNLVPGKIQVSRFVEGVVGSRFTFCRRAKNGHKIAHTVDELGHIDRACHADPKMMHRCCTHNDG</sequence>
<evidence type="ECO:0000313" key="1">
    <source>
        <dbReference type="EMBL" id="MPM47246.1"/>
    </source>
</evidence>